<dbReference type="Pfam" id="PF10551">
    <property type="entry name" value="MULE"/>
    <property type="match status" value="1"/>
</dbReference>
<sequence length="616" mass="71763">MNEVQSPTSETSSGDKQELPLSNFQKPNLLLQKEKKRRHSAVEDVAEEEGTRVETHNSILSLVSIICVSKMVGDSEENDDCVIADEMIYIPEVRNEKRPKVGMKFDSLDFVYDFYNRYALLAGFSIRRHSSGREKYSKEILRKNLYVANKPRAVKRHRGISRCCKARVVVVKVSGCKQYAFSLVVEGHNHTMTPPERVHFMRSHRHISEPAKLLTKQLGSADIPTHKKMSILEVQSGGMEKIGFTKKDIYNFEYYESSLMKNHDVELVTEYFLAEQKNNRSFYFKIEGDSNDRLTRCFWADATSRRAYGFYGDVVVLDTTFNTNRYGLPFAPMLGVNNHGQTIVLACAFLSKETTESFIWMFEEFKKAMPDQDAAMARAIFEVFPTTFHRLCIWHITTKFSDKLPRTAYEEYWKEFKETIWEIDNIDEFEEKWHAIITKSGLTDHPWLSSVFDLRKSWVPAYVKHIFAAGMSSSQRAEGSHAFFKQYISRRNSLMDFITRFQRALSHQRQKELLADHIDAFEKPQCALLLTMDKQMAEIYTKAMFQKFEQELMQSLPCFMELKMDDASKAIYKVSERKRGKTRVTEVVYDKYSDQWSCSCKGFEFIGIFVAMRWHC</sequence>
<feature type="domain" description="FAR1" evidence="2">
    <location>
        <begin position="113"/>
        <end position="193"/>
    </location>
</feature>
<gene>
    <name evidence="4" type="ORF">Prudu_022540</name>
</gene>
<accession>A0A4Y1S164</accession>
<dbReference type="EMBL" id="AP019304">
    <property type="protein sequence ID" value="BBH09898.1"/>
    <property type="molecule type" value="Genomic_DNA"/>
</dbReference>
<evidence type="ECO:0000259" key="3">
    <source>
        <dbReference type="Pfam" id="PF10551"/>
    </source>
</evidence>
<organism evidence="4">
    <name type="scientific">Prunus dulcis</name>
    <name type="common">Almond</name>
    <name type="synonym">Amygdalus dulcis</name>
    <dbReference type="NCBI Taxonomy" id="3755"/>
    <lineage>
        <taxon>Eukaryota</taxon>
        <taxon>Viridiplantae</taxon>
        <taxon>Streptophyta</taxon>
        <taxon>Embryophyta</taxon>
        <taxon>Tracheophyta</taxon>
        <taxon>Spermatophyta</taxon>
        <taxon>Magnoliopsida</taxon>
        <taxon>eudicotyledons</taxon>
        <taxon>Gunneridae</taxon>
        <taxon>Pentapetalae</taxon>
        <taxon>rosids</taxon>
        <taxon>fabids</taxon>
        <taxon>Rosales</taxon>
        <taxon>Rosaceae</taxon>
        <taxon>Amygdaloideae</taxon>
        <taxon>Amygdaleae</taxon>
        <taxon>Prunus</taxon>
    </lineage>
</organism>
<dbReference type="PANTHER" id="PTHR47718">
    <property type="entry name" value="OS01G0519700 PROTEIN"/>
    <property type="match status" value="1"/>
</dbReference>
<evidence type="ECO:0000259" key="2">
    <source>
        <dbReference type="Pfam" id="PF03101"/>
    </source>
</evidence>
<reference evidence="4" key="1">
    <citation type="journal article" date="2019" name="Science">
        <title>Mutation of a bHLH transcription factor allowed almond domestication.</title>
        <authorList>
            <person name="Sanchez-Perez R."/>
            <person name="Pavan S."/>
            <person name="Mazzeo R."/>
            <person name="Moldovan C."/>
            <person name="Aiese Cigliano R."/>
            <person name="Del Cueto J."/>
            <person name="Ricciardi F."/>
            <person name="Lotti C."/>
            <person name="Ricciardi L."/>
            <person name="Dicenta F."/>
            <person name="Lopez-Marques R.L."/>
            <person name="Lindberg Moller B."/>
        </authorList>
    </citation>
    <scope>NUCLEOTIDE SEQUENCE</scope>
</reference>
<dbReference type="AlphaFoldDB" id="A0A4Y1S164"/>
<feature type="compositionally biased region" description="Polar residues" evidence="1">
    <location>
        <begin position="1"/>
        <end position="12"/>
    </location>
</feature>
<evidence type="ECO:0000313" key="4">
    <source>
        <dbReference type="EMBL" id="BBH09898.1"/>
    </source>
</evidence>
<evidence type="ECO:0000256" key="1">
    <source>
        <dbReference type="SAM" id="MobiDB-lite"/>
    </source>
</evidence>
<feature type="domain" description="MULE transposase" evidence="3">
    <location>
        <begin position="314"/>
        <end position="398"/>
    </location>
</feature>
<dbReference type="Pfam" id="PF03101">
    <property type="entry name" value="FAR1"/>
    <property type="match status" value="1"/>
</dbReference>
<proteinExistence type="predicted"/>
<name>A0A4Y1S164_PRUDU</name>
<protein>
    <submittedName>
        <fullName evidence="4">Uncharacterized protein</fullName>
    </submittedName>
</protein>
<dbReference type="InterPro" id="IPR018289">
    <property type="entry name" value="MULE_transposase_dom"/>
</dbReference>
<dbReference type="InterPro" id="IPR004330">
    <property type="entry name" value="FAR1_DNA_bnd_dom"/>
</dbReference>
<feature type="region of interest" description="Disordered" evidence="1">
    <location>
        <begin position="1"/>
        <end position="28"/>
    </location>
</feature>